<keyword evidence="2" id="KW-1185">Reference proteome</keyword>
<gene>
    <name evidence="1" type="ORF">GCK32_009722</name>
</gene>
<dbReference type="EMBL" id="WIXE01022823">
    <property type="protein sequence ID" value="KAK5967086.1"/>
    <property type="molecule type" value="Genomic_DNA"/>
</dbReference>
<proteinExistence type="predicted"/>
<name>A0AAN8ESA8_TRICO</name>
<organism evidence="1 2">
    <name type="scientific">Trichostrongylus colubriformis</name>
    <name type="common">Black scour worm</name>
    <dbReference type="NCBI Taxonomy" id="6319"/>
    <lineage>
        <taxon>Eukaryota</taxon>
        <taxon>Metazoa</taxon>
        <taxon>Ecdysozoa</taxon>
        <taxon>Nematoda</taxon>
        <taxon>Chromadorea</taxon>
        <taxon>Rhabditida</taxon>
        <taxon>Rhabditina</taxon>
        <taxon>Rhabditomorpha</taxon>
        <taxon>Strongyloidea</taxon>
        <taxon>Trichostrongylidae</taxon>
        <taxon>Trichostrongylus</taxon>
    </lineage>
</organism>
<evidence type="ECO:0000313" key="2">
    <source>
        <dbReference type="Proteomes" id="UP001331761"/>
    </source>
</evidence>
<dbReference type="Proteomes" id="UP001331761">
    <property type="component" value="Unassembled WGS sequence"/>
</dbReference>
<accession>A0AAN8ESA8</accession>
<evidence type="ECO:0000313" key="1">
    <source>
        <dbReference type="EMBL" id="KAK5967086.1"/>
    </source>
</evidence>
<reference evidence="1 2" key="1">
    <citation type="submission" date="2019-10" db="EMBL/GenBank/DDBJ databases">
        <title>Assembly and Annotation for the nematode Trichostrongylus colubriformis.</title>
        <authorList>
            <person name="Martin J."/>
        </authorList>
    </citation>
    <scope>NUCLEOTIDE SEQUENCE [LARGE SCALE GENOMIC DNA]</scope>
    <source>
        <strain evidence="1">G859</strain>
        <tissue evidence="1">Whole worm</tissue>
    </source>
</reference>
<protein>
    <submittedName>
        <fullName evidence="1">Uncharacterized protein</fullName>
    </submittedName>
</protein>
<comment type="caution">
    <text evidence="1">The sequence shown here is derived from an EMBL/GenBank/DDBJ whole genome shotgun (WGS) entry which is preliminary data.</text>
</comment>
<sequence>MACEPKVLGQEFALPLKSKREPQQDILDREIQTPHAGSCFSDHRNPNAFPCKMPIFHSDVEKRIHGEACVVGRRFIAGHNCISDFLVRIHILELRMYQDGADEQGTHRNQRSY</sequence>
<dbReference type="AlphaFoldDB" id="A0AAN8ESA8"/>